<feature type="transmembrane region" description="Helical" evidence="6">
    <location>
        <begin position="206"/>
        <end position="222"/>
    </location>
</feature>
<dbReference type="EMBL" id="JAHLQF010000004">
    <property type="protein sequence ID" value="MBU5486016.1"/>
    <property type="molecule type" value="Genomic_DNA"/>
</dbReference>
<evidence type="ECO:0000313" key="7">
    <source>
        <dbReference type="EMBL" id="MBU5486016.1"/>
    </source>
</evidence>
<feature type="transmembrane region" description="Helical" evidence="6">
    <location>
        <begin position="77"/>
        <end position="103"/>
    </location>
</feature>
<keyword evidence="4 6" id="KW-1133">Transmembrane helix</keyword>
<evidence type="ECO:0000256" key="6">
    <source>
        <dbReference type="SAM" id="Phobius"/>
    </source>
</evidence>
<dbReference type="InterPro" id="IPR051611">
    <property type="entry name" value="ECF_transporter_component"/>
</dbReference>
<feature type="transmembrane region" description="Helical" evidence="6">
    <location>
        <begin position="52"/>
        <end position="71"/>
    </location>
</feature>
<keyword evidence="5 6" id="KW-0472">Membrane</keyword>
<keyword evidence="8" id="KW-1185">Reference proteome</keyword>
<comment type="subcellular location">
    <subcellularLocation>
        <location evidence="1">Membrane</location>
        <topology evidence="1">Multi-pass membrane protein</topology>
    </subcellularLocation>
</comment>
<dbReference type="InterPro" id="IPR003339">
    <property type="entry name" value="ABC/ECF_trnsptr_transmembrane"/>
</dbReference>
<dbReference type="PANTHER" id="PTHR34857">
    <property type="entry name" value="SLL0384 PROTEIN"/>
    <property type="match status" value="1"/>
</dbReference>
<keyword evidence="2" id="KW-1003">Cell membrane</keyword>
<dbReference type="RefSeq" id="WP_216440607.1">
    <property type="nucleotide sequence ID" value="NZ_JAHLQF010000004.1"/>
</dbReference>
<keyword evidence="3 6" id="KW-0812">Transmembrane</keyword>
<name>A0ABS6ELB7_9CLOT</name>
<evidence type="ECO:0000256" key="4">
    <source>
        <dbReference type="ARBA" id="ARBA00022989"/>
    </source>
</evidence>
<evidence type="ECO:0000313" key="8">
    <source>
        <dbReference type="Proteomes" id="UP000726170"/>
    </source>
</evidence>
<organism evidence="7 8">
    <name type="scientific">Clostridium mobile</name>
    <dbReference type="NCBI Taxonomy" id="2841512"/>
    <lineage>
        <taxon>Bacteria</taxon>
        <taxon>Bacillati</taxon>
        <taxon>Bacillota</taxon>
        <taxon>Clostridia</taxon>
        <taxon>Eubacteriales</taxon>
        <taxon>Clostridiaceae</taxon>
        <taxon>Clostridium</taxon>
    </lineage>
</organism>
<evidence type="ECO:0000256" key="3">
    <source>
        <dbReference type="ARBA" id="ARBA00022692"/>
    </source>
</evidence>
<feature type="transmembrane region" description="Helical" evidence="6">
    <location>
        <begin position="12"/>
        <end position="40"/>
    </location>
</feature>
<comment type="caution">
    <text evidence="7">The sequence shown here is derived from an EMBL/GenBank/DDBJ whole genome shotgun (WGS) entry which is preliminary data.</text>
</comment>
<protein>
    <submittedName>
        <fullName evidence="7">Energy-coupling factor transporter transmembrane protein EcfT</fullName>
    </submittedName>
</protein>
<evidence type="ECO:0000256" key="2">
    <source>
        <dbReference type="ARBA" id="ARBA00022475"/>
    </source>
</evidence>
<gene>
    <name evidence="7" type="ORF">KQI86_16970</name>
</gene>
<dbReference type="PANTHER" id="PTHR34857:SF2">
    <property type="entry name" value="SLL0384 PROTEIN"/>
    <property type="match status" value="1"/>
</dbReference>
<accession>A0ABS6ELB7</accession>
<proteinExistence type="predicted"/>
<dbReference type="Pfam" id="PF02361">
    <property type="entry name" value="CbiQ"/>
    <property type="match status" value="1"/>
</dbReference>
<evidence type="ECO:0000256" key="5">
    <source>
        <dbReference type="ARBA" id="ARBA00023136"/>
    </source>
</evidence>
<reference evidence="7 8" key="1">
    <citation type="submission" date="2021-06" db="EMBL/GenBank/DDBJ databases">
        <authorList>
            <person name="Sun Q."/>
            <person name="Li D."/>
        </authorList>
    </citation>
    <scope>NUCLEOTIDE SEQUENCE [LARGE SCALE GENOMIC DNA]</scope>
    <source>
        <strain evidence="7 8">MSJ-11</strain>
    </source>
</reference>
<dbReference type="Proteomes" id="UP000726170">
    <property type="component" value="Unassembled WGS sequence"/>
</dbReference>
<sequence>MDTVQNKIDPRAGLFLLLIANIAIFNISSVEGIGLLLLYVSALMLYHKMTRATIRFFVVYFILFGLLRFILPNSPKVIAMSFSIMVNYALKMLPCLMIGYLIVKSMTMYEMITALRRMHCPEQLIISLSITLRYFPAIKEEIRYINDAMKLKNMNTAEKISSIIVPLMISATNTVDELSEAAITRGIDNPAKKTSMVDLKLQSRDYMISLFSVLIITILIILF</sequence>
<evidence type="ECO:0000256" key="1">
    <source>
        <dbReference type="ARBA" id="ARBA00004141"/>
    </source>
</evidence>
<dbReference type="CDD" id="cd16914">
    <property type="entry name" value="EcfT"/>
    <property type="match status" value="1"/>
</dbReference>